<evidence type="ECO:0000256" key="7">
    <source>
        <dbReference type="SAM" id="Phobius"/>
    </source>
</evidence>
<feature type="transmembrane region" description="Helical" evidence="7">
    <location>
        <begin position="92"/>
        <end position="112"/>
    </location>
</feature>
<keyword evidence="3 7" id="KW-0812">Transmembrane</keyword>
<comment type="similarity">
    <text evidence="2">Belongs to the EamA transporter family.</text>
</comment>
<evidence type="ECO:0000259" key="8">
    <source>
        <dbReference type="Pfam" id="PF00892"/>
    </source>
</evidence>
<feature type="transmembrane region" description="Helical" evidence="7">
    <location>
        <begin position="205"/>
        <end position="224"/>
    </location>
</feature>
<keyword evidence="4 7" id="KW-1133">Transmembrane helix</keyword>
<evidence type="ECO:0000256" key="5">
    <source>
        <dbReference type="ARBA" id="ARBA00023136"/>
    </source>
</evidence>
<gene>
    <name evidence="9" type="ORF">FHP91_19210</name>
</gene>
<protein>
    <submittedName>
        <fullName evidence="9">DMT family transporter</fullName>
    </submittedName>
</protein>
<keyword evidence="5 7" id="KW-0472">Membrane</keyword>
<feature type="domain" description="EamA" evidence="8">
    <location>
        <begin position="175"/>
        <end position="305"/>
    </location>
</feature>
<comment type="subcellular location">
    <subcellularLocation>
        <location evidence="1">Membrane</location>
        <topology evidence="1">Multi-pass membrane protein</topology>
    </subcellularLocation>
</comment>
<evidence type="ECO:0000256" key="4">
    <source>
        <dbReference type="ARBA" id="ARBA00022989"/>
    </source>
</evidence>
<dbReference type="RefSeq" id="WP_144311116.1">
    <property type="nucleotide sequence ID" value="NZ_VMNK01000019.1"/>
</dbReference>
<feature type="transmembrane region" description="Helical" evidence="7">
    <location>
        <begin position="236"/>
        <end position="257"/>
    </location>
</feature>
<dbReference type="PANTHER" id="PTHR32322:SF2">
    <property type="entry name" value="EAMA DOMAIN-CONTAINING PROTEIN"/>
    <property type="match status" value="1"/>
</dbReference>
<dbReference type="AlphaFoldDB" id="A0A557QFB8"/>
<dbReference type="GO" id="GO:0016020">
    <property type="term" value="C:membrane"/>
    <property type="evidence" value="ECO:0007669"/>
    <property type="project" value="UniProtKB-SubCell"/>
</dbReference>
<feature type="transmembrane region" description="Helical" evidence="7">
    <location>
        <begin position="118"/>
        <end position="140"/>
    </location>
</feature>
<reference evidence="9 10" key="1">
    <citation type="submission" date="2019-07" db="EMBL/GenBank/DDBJ databases">
        <title>The pathways for chlorine oxyanion respiration interact through the shared metabolite chlorate.</title>
        <authorList>
            <person name="Barnum T.P."/>
            <person name="Cheng Y."/>
            <person name="Hill K.A."/>
            <person name="Lucas L.N."/>
            <person name="Carlson H.K."/>
            <person name="Coates J.D."/>
        </authorList>
    </citation>
    <scope>NUCLEOTIDE SEQUENCE [LARGE SCALE GENOMIC DNA]</scope>
    <source>
        <strain evidence="9 10">SFB-3</strain>
    </source>
</reference>
<evidence type="ECO:0000256" key="3">
    <source>
        <dbReference type="ARBA" id="ARBA00022692"/>
    </source>
</evidence>
<name>A0A557QFB8_9RHOO</name>
<evidence type="ECO:0000256" key="2">
    <source>
        <dbReference type="ARBA" id="ARBA00007362"/>
    </source>
</evidence>
<feature type="region of interest" description="Disordered" evidence="6">
    <location>
        <begin position="1"/>
        <end position="21"/>
    </location>
</feature>
<dbReference type="Proteomes" id="UP000319502">
    <property type="component" value="Unassembled WGS sequence"/>
</dbReference>
<dbReference type="PANTHER" id="PTHR32322">
    <property type="entry name" value="INNER MEMBRANE TRANSPORTER"/>
    <property type="match status" value="1"/>
</dbReference>
<feature type="transmembrane region" description="Helical" evidence="7">
    <location>
        <begin position="269"/>
        <end position="286"/>
    </location>
</feature>
<evidence type="ECO:0000256" key="6">
    <source>
        <dbReference type="SAM" id="MobiDB-lite"/>
    </source>
</evidence>
<dbReference type="InterPro" id="IPR000620">
    <property type="entry name" value="EamA_dom"/>
</dbReference>
<dbReference type="InterPro" id="IPR037185">
    <property type="entry name" value="EmrE-like"/>
</dbReference>
<evidence type="ECO:0000313" key="9">
    <source>
        <dbReference type="EMBL" id="TVO51596.1"/>
    </source>
</evidence>
<feature type="domain" description="EamA" evidence="8">
    <location>
        <begin position="31"/>
        <end position="161"/>
    </location>
</feature>
<dbReference type="SUPFAM" id="SSF103481">
    <property type="entry name" value="Multidrug resistance efflux transporter EmrE"/>
    <property type="match status" value="1"/>
</dbReference>
<feature type="transmembrane region" description="Helical" evidence="7">
    <location>
        <begin position="173"/>
        <end position="193"/>
    </location>
</feature>
<keyword evidence="10" id="KW-1185">Reference proteome</keyword>
<dbReference type="OrthoDB" id="4167046at2"/>
<feature type="transmembrane region" description="Helical" evidence="7">
    <location>
        <begin position="292"/>
        <end position="311"/>
    </location>
</feature>
<evidence type="ECO:0000256" key="1">
    <source>
        <dbReference type="ARBA" id="ARBA00004141"/>
    </source>
</evidence>
<dbReference type="Pfam" id="PF00892">
    <property type="entry name" value="EamA"/>
    <property type="match status" value="2"/>
</dbReference>
<evidence type="ECO:0000313" key="10">
    <source>
        <dbReference type="Proteomes" id="UP000319502"/>
    </source>
</evidence>
<dbReference type="EMBL" id="VMNK01000019">
    <property type="protein sequence ID" value="TVO51596.1"/>
    <property type="molecule type" value="Genomic_DNA"/>
</dbReference>
<sequence>MTRASQATAQPPEHRPGVADDPAVSAADAWKGVAAAAVVVLCWSGFNIVSRFGSTGAFTPYDMAALRYAVSATLALPFFIRDIPVAHYPRYFTLALFGGLGYALFAYSGFALAPSTHAGVFVNGGIPFWTAVLLALTTGLQRSRKVVVSLVLTTTGLVLISAESLFAPLEPGQWLGDVLFLCAAASWAIFGLLVRRWQPGARNAVVGIAGMSAAIYLPIYVLWLPKTIQSAGWGDLVLQGVYQGMVAALLAAGMYAYATARLGASRASMALALVPAVSAIGAYALLDEPISLLAGVGILVVSVGAGLGAWAPRRNTPV</sequence>
<organism evidence="9 10">
    <name type="scientific">Denitromonas halophila</name>
    <dbReference type="NCBI Taxonomy" id="1629404"/>
    <lineage>
        <taxon>Bacteria</taxon>
        <taxon>Pseudomonadati</taxon>
        <taxon>Pseudomonadota</taxon>
        <taxon>Betaproteobacteria</taxon>
        <taxon>Rhodocyclales</taxon>
        <taxon>Zoogloeaceae</taxon>
        <taxon>Denitromonas</taxon>
    </lineage>
</organism>
<dbReference type="InterPro" id="IPR050638">
    <property type="entry name" value="AA-Vitamin_Transporters"/>
</dbReference>
<proteinExistence type="inferred from homology"/>
<accession>A0A557QFB8</accession>
<feature type="transmembrane region" description="Helical" evidence="7">
    <location>
        <begin position="147"/>
        <end position="167"/>
    </location>
</feature>
<comment type="caution">
    <text evidence="9">The sequence shown here is derived from an EMBL/GenBank/DDBJ whole genome shotgun (WGS) entry which is preliminary data.</text>
</comment>